<comment type="caution">
    <text evidence="2">The sequence shown here is derived from an EMBL/GenBank/DDBJ whole genome shotgun (WGS) entry which is preliminary data.</text>
</comment>
<gene>
    <name evidence="2" type="ORF">J2S73_002195</name>
</gene>
<protein>
    <submittedName>
        <fullName evidence="2">Molybdenum cofactor synthesis domain-containing protein</fullName>
    </submittedName>
</protein>
<dbReference type="InterPro" id="IPR001453">
    <property type="entry name" value="MoaB/Mog_dom"/>
</dbReference>
<feature type="domain" description="MoaB/Mog" evidence="1">
    <location>
        <begin position="15"/>
        <end position="175"/>
    </location>
</feature>
<dbReference type="AlphaFoldDB" id="A0AAE3VPN6"/>
<dbReference type="CDD" id="cd00885">
    <property type="entry name" value="cinA"/>
    <property type="match status" value="1"/>
</dbReference>
<organism evidence="2 3">
    <name type="scientific">Amorphus orientalis</name>
    <dbReference type="NCBI Taxonomy" id="649198"/>
    <lineage>
        <taxon>Bacteria</taxon>
        <taxon>Pseudomonadati</taxon>
        <taxon>Pseudomonadota</taxon>
        <taxon>Alphaproteobacteria</taxon>
        <taxon>Hyphomicrobiales</taxon>
        <taxon>Amorphaceae</taxon>
        <taxon>Amorphus</taxon>
    </lineage>
</organism>
<dbReference type="SMART" id="SM00852">
    <property type="entry name" value="MoCF_biosynth"/>
    <property type="match status" value="1"/>
</dbReference>
<proteinExistence type="predicted"/>
<dbReference type="Pfam" id="PF24102">
    <property type="entry name" value="FLAD1_M"/>
    <property type="match status" value="1"/>
</dbReference>
<evidence type="ECO:0000313" key="3">
    <source>
        <dbReference type="Proteomes" id="UP001229244"/>
    </source>
</evidence>
<dbReference type="SUPFAM" id="SSF53218">
    <property type="entry name" value="Molybdenum cofactor biosynthesis proteins"/>
    <property type="match status" value="1"/>
</dbReference>
<reference evidence="2" key="1">
    <citation type="submission" date="2023-07" db="EMBL/GenBank/DDBJ databases">
        <title>Genomic Encyclopedia of Type Strains, Phase IV (KMG-IV): sequencing the most valuable type-strain genomes for metagenomic binning, comparative biology and taxonomic classification.</title>
        <authorList>
            <person name="Goeker M."/>
        </authorList>
    </citation>
    <scope>NUCLEOTIDE SEQUENCE</scope>
    <source>
        <strain evidence="2">DSM 21202</strain>
    </source>
</reference>
<dbReference type="RefSeq" id="WP_306885560.1">
    <property type="nucleotide sequence ID" value="NZ_JAUSUL010000002.1"/>
</dbReference>
<dbReference type="EMBL" id="JAUSUL010000002">
    <property type="protein sequence ID" value="MDQ0315738.1"/>
    <property type="molecule type" value="Genomic_DNA"/>
</dbReference>
<name>A0AAE3VPN6_9HYPH</name>
<dbReference type="Gene3D" id="3.40.980.10">
    <property type="entry name" value="MoaB/Mog-like domain"/>
    <property type="match status" value="1"/>
</dbReference>
<keyword evidence="3" id="KW-1185">Reference proteome</keyword>
<dbReference type="PANTHER" id="PTHR13939">
    <property type="entry name" value="NICOTINAMIDE-NUCLEOTIDE AMIDOHYDROLASE PNCC"/>
    <property type="match status" value="1"/>
</dbReference>
<evidence type="ECO:0000313" key="2">
    <source>
        <dbReference type="EMBL" id="MDQ0315738.1"/>
    </source>
</evidence>
<dbReference type="InterPro" id="IPR050101">
    <property type="entry name" value="CinA"/>
</dbReference>
<dbReference type="Pfam" id="PF00994">
    <property type="entry name" value="MoCF_biosynth"/>
    <property type="match status" value="1"/>
</dbReference>
<sequence length="251" mass="26946">MTDTGSTSPQAVTAGIVVIGDEILSGRTKDTNTGYICEYLTQIGVEAREVRVVPDVTAMIVEAIDTLRGRYTYVFTTGGIGPTHDDITADAVASAYGVGIDVDPRAVEMLRRRYPDAELTPARLRMARIPHGADLIENAVSGAPGFRIDNVFVMAGVPRVMQSMMDTIGPTLKTGSRIWSETVDTGMPEGRIAEPLGRIAQAHPDVQIGSYPHYDGKGFNTQIVLRGRDAEKLQAAKSDVVAAVEELAQSE</sequence>
<evidence type="ECO:0000259" key="1">
    <source>
        <dbReference type="SMART" id="SM00852"/>
    </source>
</evidence>
<dbReference type="InterPro" id="IPR036425">
    <property type="entry name" value="MoaB/Mog-like_dom_sf"/>
</dbReference>
<dbReference type="Proteomes" id="UP001229244">
    <property type="component" value="Unassembled WGS sequence"/>
</dbReference>
<dbReference type="InterPro" id="IPR056596">
    <property type="entry name" value="FLAD1_M"/>
</dbReference>
<dbReference type="PANTHER" id="PTHR13939:SF0">
    <property type="entry name" value="NMN AMIDOHYDROLASE-LIKE PROTEIN YFAY"/>
    <property type="match status" value="1"/>
</dbReference>
<accession>A0AAE3VPN6</accession>